<dbReference type="Proteomes" id="UP000031443">
    <property type="component" value="Unassembled WGS sequence"/>
</dbReference>
<dbReference type="EMBL" id="KB516029">
    <property type="protein sequence ID" value="EMP39650.1"/>
    <property type="molecule type" value="Genomic_DNA"/>
</dbReference>
<evidence type="ECO:0000313" key="2">
    <source>
        <dbReference type="EMBL" id="EMP39650.1"/>
    </source>
</evidence>
<name>M7BV02_CHEMY</name>
<protein>
    <submittedName>
        <fullName evidence="2">Lipopolysaccharide-responsive and beige-like anchor protein</fullName>
    </submittedName>
</protein>
<evidence type="ECO:0000256" key="1">
    <source>
        <dbReference type="SAM" id="MobiDB-lite"/>
    </source>
</evidence>
<dbReference type="AlphaFoldDB" id="M7BV02"/>
<reference evidence="3" key="1">
    <citation type="journal article" date="2013" name="Nat. Genet.">
        <title>The draft genomes of soft-shell turtle and green sea turtle yield insights into the development and evolution of the turtle-specific body plan.</title>
        <authorList>
            <person name="Wang Z."/>
            <person name="Pascual-Anaya J."/>
            <person name="Zadissa A."/>
            <person name="Li W."/>
            <person name="Niimura Y."/>
            <person name="Huang Z."/>
            <person name="Li C."/>
            <person name="White S."/>
            <person name="Xiong Z."/>
            <person name="Fang D."/>
            <person name="Wang B."/>
            <person name="Ming Y."/>
            <person name="Chen Y."/>
            <person name="Zheng Y."/>
            <person name="Kuraku S."/>
            <person name="Pignatelli M."/>
            <person name="Herrero J."/>
            <person name="Beal K."/>
            <person name="Nozawa M."/>
            <person name="Li Q."/>
            <person name="Wang J."/>
            <person name="Zhang H."/>
            <person name="Yu L."/>
            <person name="Shigenobu S."/>
            <person name="Wang J."/>
            <person name="Liu J."/>
            <person name="Flicek P."/>
            <person name="Searle S."/>
            <person name="Wang J."/>
            <person name="Kuratani S."/>
            <person name="Yin Y."/>
            <person name="Aken B."/>
            <person name="Zhang G."/>
            <person name="Irie N."/>
        </authorList>
    </citation>
    <scope>NUCLEOTIDE SEQUENCE [LARGE SCALE GENOMIC DNA]</scope>
</reference>
<evidence type="ECO:0000313" key="3">
    <source>
        <dbReference type="Proteomes" id="UP000031443"/>
    </source>
</evidence>
<feature type="compositionally biased region" description="Gly residues" evidence="1">
    <location>
        <begin position="13"/>
        <end position="24"/>
    </location>
</feature>
<keyword evidence="3" id="KW-1185">Reference proteome</keyword>
<accession>M7BV02</accession>
<gene>
    <name evidence="2" type="ORF">UY3_03114</name>
</gene>
<organism evidence="2 3">
    <name type="scientific">Chelonia mydas</name>
    <name type="common">Green sea-turtle</name>
    <name type="synonym">Chelonia agassizi</name>
    <dbReference type="NCBI Taxonomy" id="8469"/>
    <lineage>
        <taxon>Eukaryota</taxon>
        <taxon>Metazoa</taxon>
        <taxon>Chordata</taxon>
        <taxon>Craniata</taxon>
        <taxon>Vertebrata</taxon>
        <taxon>Euteleostomi</taxon>
        <taxon>Archelosauria</taxon>
        <taxon>Testudinata</taxon>
        <taxon>Testudines</taxon>
        <taxon>Cryptodira</taxon>
        <taxon>Durocryptodira</taxon>
        <taxon>Americhelydia</taxon>
        <taxon>Chelonioidea</taxon>
        <taxon>Cheloniidae</taxon>
        <taxon>Chelonia</taxon>
    </lineage>
</organism>
<feature type="region of interest" description="Disordered" evidence="1">
    <location>
        <begin position="1"/>
        <end position="29"/>
    </location>
</feature>
<proteinExistence type="predicted"/>
<sequence length="135" mass="14327">MASEDKQVLQPTGDGGGGKGGGSAAVGSTLQPLNPGVPIRGIRMKFAVLTGLVEVGEVSNRDIVETVFNLNPLTLNYGGSICAKDDSSFIHFSILSHAENEFEHACEVLYFSFSLLSSVPLVLEQPVYTPNPVMM</sequence>